<dbReference type="EMBL" id="LT629774">
    <property type="protein sequence ID" value="SDR94639.1"/>
    <property type="molecule type" value="Genomic_DNA"/>
</dbReference>
<evidence type="ECO:0008006" key="3">
    <source>
        <dbReference type="Google" id="ProtNLM"/>
    </source>
</evidence>
<evidence type="ECO:0000313" key="2">
    <source>
        <dbReference type="Proteomes" id="UP000198963"/>
    </source>
</evidence>
<dbReference type="STRING" id="1249933.SAMN04489797_0519"/>
<name>A0A1H1N8W4_9FLAO</name>
<reference evidence="1 2" key="1">
    <citation type="submission" date="2016-10" db="EMBL/GenBank/DDBJ databases">
        <authorList>
            <person name="Varghese N."/>
            <person name="Submissions S."/>
        </authorList>
    </citation>
    <scope>NUCLEOTIDE SEQUENCE [LARGE SCALE GENOMIC DNA]</scope>
    <source>
        <strain evidence="1 2">RHA_55</strain>
    </source>
</reference>
<proteinExistence type="predicted"/>
<evidence type="ECO:0000313" key="1">
    <source>
        <dbReference type="EMBL" id="SDR94639.1"/>
    </source>
</evidence>
<accession>A0A1H1N8W4</accession>
<organism evidence="1 2">
    <name type="scientific">Winogradskyella sediminis</name>
    <dbReference type="NCBI Taxonomy" id="1382466"/>
    <lineage>
        <taxon>Bacteria</taxon>
        <taxon>Pseudomonadati</taxon>
        <taxon>Bacteroidota</taxon>
        <taxon>Flavobacteriia</taxon>
        <taxon>Flavobacteriales</taxon>
        <taxon>Flavobacteriaceae</taxon>
        <taxon>Winogradskyella</taxon>
    </lineage>
</organism>
<gene>
    <name evidence="1" type="ORF">SAMN04489797_0519</name>
</gene>
<dbReference type="AlphaFoldDB" id="A0A1H1N8W4"/>
<dbReference type="Proteomes" id="UP000198963">
    <property type="component" value="Chromosome I"/>
</dbReference>
<keyword evidence="2" id="KW-1185">Reference proteome</keyword>
<protein>
    <recommendedName>
        <fullName evidence="3">Lipocalin-like domain-containing protein</fullName>
    </recommendedName>
</protein>
<dbReference type="PROSITE" id="PS51257">
    <property type="entry name" value="PROKAR_LIPOPROTEIN"/>
    <property type="match status" value="1"/>
</dbReference>
<sequence>MNKIFSIFCLVGLLSVATACSDKKEHSVVGMWVLTTRTVDIPFDGNQDGVAHINLLKEIDCNKEETLTFEANGTVSSGNEFSNVLHYFKEDGTNMYKINSDCNTEGIISFASEYRINEEDTIMISNRVYVLKENTLTTTYKDAVEIYNEDATEVIETKDLKLIYSRP</sequence>
<dbReference type="RefSeq" id="WP_147298943.1">
    <property type="nucleotide sequence ID" value="NZ_JBLXFM010000001.1"/>
</dbReference>